<feature type="compositionally biased region" description="Basic and acidic residues" evidence="2">
    <location>
        <begin position="184"/>
        <end position="206"/>
    </location>
</feature>
<feature type="region of interest" description="Disordered" evidence="2">
    <location>
        <begin position="382"/>
        <end position="407"/>
    </location>
</feature>
<evidence type="ECO:0000313" key="4">
    <source>
        <dbReference type="Proteomes" id="UP001166286"/>
    </source>
</evidence>
<dbReference type="GO" id="GO:0007059">
    <property type="term" value="P:chromosome segregation"/>
    <property type="evidence" value="ECO:0007669"/>
    <property type="project" value="InterPro"/>
</dbReference>
<keyword evidence="4" id="KW-1185">Reference proteome</keyword>
<reference evidence="3" key="1">
    <citation type="submission" date="2023-03" db="EMBL/GenBank/DDBJ databases">
        <title>Complete genome of Cladonia borealis.</title>
        <authorList>
            <person name="Park H."/>
        </authorList>
    </citation>
    <scope>NUCLEOTIDE SEQUENCE</scope>
    <source>
        <strain evidence="3">ANT050790</strain>
    </source>
</reference>
<dbReference type="PANTHER" id="PTHR14778">
    <property type="entry name" value="KINETOCHORE-ASSOCIATED PROTEIN DSN1 HOMOLOG"/>
    <property type="match status" value="1"/>
</dbReference>
<dbReference type="GO" id="GO:0051301">
    <property type="term" value="P:cell division"/>
    <property type="evidence" value="ECO:0007669"/>
    <property type="project" value="InterPro"/>
</dbReference>
<feature type="coiled-coil region" evidence="1">
    <location>
        <begin position="355"/>
        <end position="382"/>
    </location>
</feature>
<dbReference type="Proteomes" id="UP001166286">
    <property type="component" value="Unassembled WGS sequence"/>
</dbReference>
<evidence type="ECO:0000313" key="3">
    <source>
        <dbReference type="EMBL" id="KAK0515630.1"/>
    </source>
</evidence>
<dbReference type="GO" id="GO:0000444">
    <property type="term" value="C:MIS12/MIND type complex"/>
    <property type="evidence" value="ECO:0007669"/>
    <property type="project" value="InterPro"/>
</dbReference>
<organism evidence="3 4">
    <name type="scientific">Cladonia borealis</name>
    <dbReference type="NCBI Taxonomy" id="184061"/>
    <lineage>
        <taxon>Eukaryota</taxon>
        <taxon>Fungi</taxon>
        <taxon>Dikarya</taxon>
        <taxon>Ascomycota</taxon>
        <taxon>Pezizomycotina</taxon>
        <taxon>Lecanoromycetes</taxon>
        <taxon>OSLEUM clade</taxon>
        <taxon>Lecanoromycetidae</taxon>
        <taxon>Lecanorales</taxon>
        <taxon>Lecanorineae</taxon>
        <taxon>Cladoniaceae</taxon>
        <taxon>Cladonia</taxon>
    </lineage>
</organism>
<dbReference type="AlphaFoldDB" id="A0AA39R8B2"/>
<evidence type="ECO:0000256" key="2">
    <source>
        <dbReference type="SAM" id="MobiDB-lite"/>
    </source>
</evidence>
<gene>
    <name evidence="3" type="ORF">JMJ35_001664</name>
</gene>
<keyword evidence="1" id="KW-0175">Coiled coil</keyword>
<evidence type="ECO:0008006" key="5">
    <source>
        <dbReference type="Google" id="ProtNLM"/>
    </source>
</evidence>
<comment type="caution">
    <text evidence="3">The sequence shown here is derived from an EMBL/GenBank/DDBJ whole genome shotgun (WGS) entry which is preliminary data.</text>
</comment>
<feature type="region of interest" description="Disordered" evidence="2">
    <location>
        <begin position="430"/>
        <end position="449"/>
    </location>
</feature>
<name>A0AA39R8B2_9LECA</name>
<feature type="compositionally biased region" description="Basic and acidic residues" evidence="2">
    <location>
        <begin position="111"/>
        <end position="120"/>
    </location>
</feature>
<feature type="compositionally biased region" description="Basic and acidic residues" evidence="2">
    <location>
        <begin position="51"/>
        <end position="63"/>
    </location>
</feature>
<dbReference type="Pfam" id="PF08202">
    <property type="entry name" value="MIS13"/>
    <property type="match status" value="1"/>
</dbReference>
<evidence type="ECO:0000256" key="1">
    <source>
        <dbReference type="SAM" id="Coils"/>
    </source>
</evidence>
<feature type="region of interest" description="Disordered" evidence="2">
    <location>
        <begin position="1"/>
        <end position="211"/>
    </location>
</feature>
<accession>A0AA39R8B2</accession>
<protein>
    <recommendedName>
        <fullName evidence="5">Mis12-Mtw1 family protein</fullName>
    </recommendedName>
</protein>
<dbReference type="PANTHER" id="PTHR14778:SF2">
    <property type="entry name" value="KINETOCHORE-ASSOCIATED PROTEIN DSN1 HOMOLOG"/>
    <property type="match status" value="1"/>
</dbReference>
<feature type="region of interest" description="Disordered" evidence="2">
    <location>
        <begin position="228"/>
        <end position="250"/>
    </location>
</feature>
<proteinExistence type="predicted"/>
<dbReference type="EMBL" id="JAFEKC020000003">
    <property type="protein sequence ID" value="KAK0515630.1"/>
    <property type="molecule type" value="Genomic_DNA"/>
</dbReference>
<sequence>MTAYATRAPLHLINNPRIMSEASRGQSRRTSARLAEKEDVPYVNGIGNDSEPMKGRQTAEAKQAKGKLNGASTKPTAKRKPAYDEEDDGFAFTRTRSKRAKAEPVLASTAEEERQEDRAESAPTRKPRKKSVSSPPAEPMRPEGLTGKRRSARHSGDHENADPSVLRAKKRRKDRGPSVQKSDQGGDKPCGDHHRREQDSRQDNSHSVEYTFDVTKIALPFADTPIIRRNKEMRKTNGSRRSSLGMRGRRASSLIDTGRSDALPHDEVESSEFYKHIESEGLSEPRRMKQLLTWCGTRAMGERPSFTSEDSNARLAAREIQSQLLKDFSTKSEMSDWFNRNDSTPLPSIQPNPKNVSNLAKIQELEQQIARLQAERQLWESLDRSPSDVSPMLQLQPHPHTPPSPSAIDANLLSDPTQIAALETLQSLVSSESGDHHNHQPSSSTLSSLAATTSARLQPVNHNLEFQIDKFTNNVHALSAYKNAAESIADDVLGLCADALEHRDKVGKDRANEKAGDNEEVGIRDVLRGLSRVIDR</sequence>
<dbReference type="InterPro" id="IPR013218">
    <property type="entry name" value="Dsn1/Mis13"/>
</dbReference>